<dbReference type="PROSITE" id="PS51352">
    <property type="entry name" value="THIOREDOXIN_2"/>
    <property type="match status" value="1"/>
</dbReference>
<dbReference type="EMBL" id="SGPM01000275">
    <property type="protein sequence ID" value="THH27150.1"/>
    <property type="molecule type" value="Genomic_DNA"/>
</dbReference>
<keyword evidence="2" id="KW-0732">Signal</keyword>
<evidence type="ECO:0000256" key="1">
    <source>
        <dbReference type="SAM" id="MobiDB-lite"/>
    </source>
</evidence>
<dbReference type="InterPro" id="IPR013766">
    <property type="entry name" value="Thioredoxin_domain"/>
</dbReference>
<feature type="compositionally biased region" description="Acidic residues" evidence="1">
    <location>
        <begin position="416"/>
        <end position="427"/>
    </location>
</feature>
<accession>A0A4S4MUY8</accession>
<dbReference type="PANTHER" id="PTHR45815:SF3">
    <property type="entry name" value="PROTEIN DISULFIDE-ISOMERASE A6"/>
    <property type="match status" value="1"/>
</dbReference>
<dbReference type="PANTHER" id="PTHR45815">
    <property type="entry name" value="PROTEIN DISULFIDE-ISOMERASE A6"/>
    <property type="match status" value="1"/>
</dbReference>
<feature type="signal peptide" evidence="2">
    <location>
        <begin position="1"/>
        <end position="20"/>
    </location>
</feature>
<reference evidence="4 5" key="1">
    <citation type="submission" date="2019-02" db="EMBL/GenBank/DDBJ databases">
        <title>Genome sequencing of the rare red list fungi Antrodiella citrinella (Flaviporus citrinellus).</title>
        <authorList>
            <person name="Buettner E."/>
            <person name="Kellner H."/>
        </authorList>
    </citation>
    <scope>NUCLEOTIDE SEQUENCE [LARGE SCALE GENOMIC DNA]</scope>
    <source>
        <strain evidence="4 5">DSM 108506</strain>
    </source>
</reference>
<dbReference type="InterPro" id="IPR036249">
    <property type="entry name" value="Thioredoxin-like_sf"/>
</dbReference>
<feature type="compositionally biased region" description="Low complexity" evidence="1">
    <location>
        <begin position="429"/>
        <end position="443"/>
    </location>
</feature>
<comment type="caution">
    <text evidence="4">The sequence shown here is derived from an EMBL/GenBank/DDBJ whole genome shotgun (WGS) entry which is preliminary data.</text>
</comment>
<feature type="domain" description="Thioredoxin" evidence="3">
    <location>
        <begin position="8"/>
        <end position="169"/>
    </location>
</feature>
<evidence type="ECO:0000313" key="5">
    <source>
        <dbReference type="Proteomes" id="UP000308730"/>
    </source>
</evidence>
<dbReference type="OrthoDB" id="427280at2759"/>
<feature type="chain" id="PRO_5020895258" description="Thioredoxin domain-containing protein" evidence="2">
    <location>
        <begin position="21"/>
        <end position="450"/>
    </location>
</feature>
<evidence type="ECO:0000259" key="3">
    <source>
        <dbReference type="PROSITE" id="PS51352"/>
    </source>
</evidence>
<dbReference type="GO" id="GO:0015035">
    <property type="term" value="F:protein-disulfide reductase activity"/>
    <property type="evidence" value="ECO:0007669"/>
    <property type="project" value="TreeGrafter"/>
</dbReference>
<dbReference type="Gene3D" id="3.40.30.10">
    <property type="entry name" value="Glutaredoxin"/>
    <property type="match status" value="1"/>
</dbReference>
<feature type="compositionally biased region" description="Basic and acidic residues" evidence="1">
    <location>
        <begin position="317"/>
        <end position="338"/>
    </location>
</feature>
<dbReference type="GO" id="GO:0034976">
    <property type="term" value="P:response to endoplasmic reticulum stress"/>
    <property type="evidence" value="ECO:0007669"/>
    <property type="project" value="TreeGrafter"/>
</dbReference>
<evidence type="ECO:0000256" key="2">
    <source>
        <dbReference type="SAM" id="SignalP"/>
    </source>
</evidence>
<dbReference type="Proteomes" id="UP000308730">
    <property type="component" value="Unassembled WGS sequence"/>
</dbReference>
<feature type="region of interest" description="Disordered" evidence="1">
    <location>
        <begin position="302"/>
        <end position="450"/>
    </location>
</feature>
<gene>
    <name evidence="4" type="ORF">EUX98_g7025</name>
</gene>
<dbReference type="AlphaFoldDB" id="A0A4S4MUY8"/>
<proteinExistence type="predicted"/>
<dbReference type="PRINTS" id="PR00421">
    <property type="entry name" value="THIOREDOXIN"/>
</dbReference>
<dbReference type="Pfam" id="PF00085">
    <property type="entry name" value="Thioredoxin"/>
    <property type="match status" value="1"/>
</dbReference>
<sequence length="450" mass="49416">MLLPDLLFLSLLVAPSMVSAALFPKNSQVKFIDSKGFKKIMKQNTTSAVAFVAPWCGHCQKMAPEYSQAALGLYPLVPFYAVDCDKQDNKALCSQQGVQGFPTIKLYPRGKQAKPIPYETAERTASGFFYWASRNIPHGVKKLYNIDDIPGWVEEHKSEMRALLVNNGKHIPILWQVLGNKYKDHFTFAIHRDRKGKSSVKMGMEAGEKGSSKVLIYPPGKTDFVRYEGLTKHDSLTKFFDSIIDGTADLEILNEEAATEEFEPTEEELEIERQQEVQRIALAHGGFSDLIDFEEAIKQHGKDFHGKNGFPGSMGDMPKKGQKAGDKKAGDKPEDPMKKILKSQAEAAAKSTQSAPMMKTGDGAQVVFEPETETGHPKTPAPRVEPTPEVDSDAVPTEQTPVEVPAASTTPLVDETQVETEAGEEETVAAKATPTAAAEPAETPEVHDEL</sequence>
<evidence type="ECO:0000313" key="4">
    <source>
        <dbReference type="EMBL" id="THH27150.1"/>
    </source>
</evidence>
<keyword evidence="5" id="KW-1185">Reference proteome</keyword>
<organism evidence="4 5">
    <name type="scientific">Antrodiella citrinella</name>
    <dbReference type="NCBI Taxonomy" id="2447956"/>
    <lineage>
        <taxon>Eukaryota</taxon>
        <taxon>Fungi</taxon>
        <taxon>Dikarya</taxon>
        <taxon>Basidiomycota</taxon>
        <taxon>Agaricomycotina</taxon>
        <taxon>Agaricomycetes</taxon>
        <taxon>Polyporales</taxon>
        <taxon>Steccherinaceae</taxon>
        <taxon>Antrodiella</taxon>
    </lineage>
</organism>
<dbReference type="SUPFAM" id="SSF52833">
    <property type="entry name" value="Thioredoxin-like"/>
    <property type="match status" value="1"/>
</dbReference>
<protein>
    <recommendedName>
        <fullName evidence="3">Thioredoxin domain-containing protein</fullName>
    </recommendedName>
</protein>
<dbReference type="GO" id="GO:0005788">
    <property type="term" value="C:endoplasmic reticulum lumen"/>
    <property type="evidence" value="ECO:0007669"/>
    <property type="project" value="TreeGrafter"/>
</dbReference>
<name>A0A4S4MUY8_9APHY</name>